<dbReference type="Gene3D" id="1.10.8.500">
    <property type="entry name" value="HAMP domain in histidine kinase"/>
    <property type="match status" value="1"/>
</dbReference>
<dbReference type="Pfam" id="PF00015">
    <property type="entry name" value="MCPsignal"/>
    <property type="match status" value="1"/>
</dbReference>
<organism evidence="8 9">
    <name type="scientific">Halogeometricum rufum</name>
    <dbReference type="NCBI Taxonomy" id="553469"/>
    <lineage>
        <taxon>Archaea</taxon>
        <taxon>Methanobacteriati</taxon>
        <taxon>Methanobacteriota</taxon>
        <taxon>Stenosarchaea group</taxon>
        <taxon>Halobacteria</taxon>
        <taxon>Halobacteriales</taxon>
        <taxon>Haloferacaceae</taxon>
        <taxon>Halogeometricum</taxon>
    </lineage>
</organism>
<dbReference type="Gene3D" id="1.20.120.1530">
    <property type="match status" value="1"/>
</dbReference>
<keyword evidence="5" id="KW-1133">Transmembrane helix</keyword>
<accession>A0A1I6ISL0</accession>
<feature type="transmembrane region" description="Helical" evidence="5">
    <location>
        <begin position="24"/>
        <end position="48"/>
    </location>
</feature>
<dbReference type="RefSeq" id="WP_089810168.1">
    <property type="nucleotide sequence ID" value="NZ_FOYT01000004.1"/>
</dbReference>
<dbReference type="Pfam" id="PF00672">
    <property type="entry name" value="HAMP"/>
    <property type="match status" value="1"/>
</dbReference>
<feature type="compositionally biased region" description="Low complexity" evidence="4">
    <location>
        <begin position="511"/>
        <end position="523"/>
    </location>
</feature>
<keyword evidence="9" id="KW-1185">Reference proteome</keyword>
<evidence type="ECO:0000259" key="7">
    <source>
        <dbReference type="PROSITE" id="PS50885"/>
    </source>
</evidence>
<dbReference type="GO" id="GO:0007165">
    <property type="term" value="P:signal transduction"/>
    <property type="evidence" value="ECO:0007669"/>
    <property type="project" value="UniProtKB-KW"/>
</dbReference>
<feature type="region of interest" description="Disordered" evidence="4">
    <location>
        <begin position="696"/>
        <end position="716"/>
    </location>
</feature>
<comment type="similarity">
    <text evidence="2">Belongs to the methyl-accepting chemotaxis (MCP) protein family.</text>
</comment>
<evidence type="ECO:0000256" key="3">
    <source>
        <dbReference type="PROSITE-ProRule" id="PRU00284"/>
    </source>
</evidence>
<dbReference type="Gene3D" id="3.30.450.20">
    <property type="entry name" value="PAS domain"/>
    <property type="match status" value="2"/>
</dbReference>
<feature type="domain" description="Methyl-accepting transducer" evidence="6">
    <location>
        <begin position="488"/>
        <end position="724"/>
    </location>
</feature>
<dbReference type="SMART" id="SM00283">
    <property type="entry name" value="MA"/>
    <property type="match status" value="1"/>
</dbReference>
<dbReference type="SMART" id="SM00304">
    <property type="entry name" value="HAMP"/>
    <property type="match status" value="2"/>
</dbReference>
<dbReference type="SUPFAM" id="SSF158472">
    <property type="entry name" value="HAMP domain-like"/>
    <property type="match status" value="1"/>
</dbReference>
<sequence length="817" mass="85612">MRNPLAWVASGLERLLPDVIRRRYAAKFGVVLLVIILVMSGVGAFIHFDTKGVVEQQTREEIRGIAESEADAVADWTASKESTVAFLASSLADRPESTSASAHERWLEQKLIELPNDVRSLHYVDAESGSVVASTTDGASGASLGGLDAPWTGRASSLAQSSGATVSAPYDAGSGPVIAFVAPVTGKDGFVVLTASLEARSQQFSSPIATGDAKVVSADGTILLDNRQNSLLEPYAASGDETVTAIDAALTGQRGYTQVGARTGMEPGQYAMAYAPVTGTDWVLTYHVPTDRAFALQSQVTENIVLLLAFAIGALFLVGLTIGRGTATSLAAVAQNADEIAAGEVDGDVPSTTRIDEMGRLYDSFAEMQSYLTTVAGQAEAVASKDFDDPVLDEDVPGSFGEAMGQTHEDLETLIVELETKAEAFGETMAAAAEGDLTGRMDEDADNEAMTAMAQSFNEMMAELEATVAEVSEFAETVAAASEEVTASAQEIERASREVSDSTQVMAEGAQEQQETLEQTTGETSNLSATIEEVASSASELERTAEHTLDASEVGHTATADAIDTIEDVESKTERTARQIEALESRMEEIGDIVELITDIADQTNILALNANIEAARAGEAGEGFAVVADEVKQLAGETKESAEEIEQTIGEVQSTSAATVEEMRETQEAVDDGVAAVENARDALDTIVENARATSEGVDEISRTTDDQASSTEEVASMMDRVTEISDDTARRAESVAAAAEEQTASLSEVSDGTDELASQAERLMAVVSSFEVDAAQSGADLAVDHGGTAEAESAAAEQSGTEPPAPEGEEPSPEQ</sequence>
<keyword evidence="5" id="KW-0472">Membrane</keyword>
<dbReference type="InterPro" id="IPR003660">
    <property type="entry name" value="HAMP_dom"/>
</dbReference>
<dbReference type="PANTHER" id="PTHR32089:SF112">
    <property type="entry name" value="LYSOZYME-LIKE PROTEIN-RELATED"/>
    <property type="match status" value="1"/>
</dbReference>
<feature type="region of interest" description="Disordered" evidence="4">
    <location>
        <begin position="493"/>
        <end position="523"/>
    </location>
</feature>
<dbReference type="GO" id="GO:0004888">
    <property type="term" value="F:transmembrane signaling receptor activity"/>
    <property type="evidence" value="ECO:0007669"/>
    <property type="project" value="InterPro"/>
</dbReference>
<keyword evidence="5" id="KW-0812">Transmembrane</keyword>
<dbReference type="PROSITE" id="PS50111">
    <property type="entry name" value="CHEMOTAXIS_TRANSDUC_2"/>
    <property type="match status" value="1"/>
</dbReference>
<reference evidence="9" key="1">
    <citation type="submission" date="2016-10" db="EMBL/GenBank/DDBJ databases">
        <authorList>
            <person name="Varghese N."/>
            <person name="Submissions S."/>
        </authorList>
    </citation>
    <scope>NUCLEOTIDE SEQUENCE [LARGE SCALE GENOMIC DNA]</scope>
    <source>
        <strain evidence="9">CGMCC 1.7736</strain>
    </source>
</reference>
<evidence type="ECO:0000313" key="8">
    <source>
        <dbReference type="EMBL" id="SFR69220.1"/>
    </source>
</evidence>
<dbReference type="InterPro" id="IPR004090">
    <property type="entry name" value="Chemotax_Me-accpt_rcpt"/>
</dbReference>
<dbReference type="Proteomes" id="UP000198531">
    <property type="component" value="Unassembled WGS sequence"/>
</dbReference>
<dbReference type="Gene3D" id="1.10.287.950">
    <property type="entry name" value="Methyl-accepting chemotaxis protein"/>
    <property type="match status" value="1"/>
</dbReference>
<dbReference type="GO" id="GO:0016020">
    <property type="term" value="C:membrane"/>
    <property type="evidence" value="ECO:0007669"/>
    <property type="project" value="InterPro"/>
</dbReference>
<dbReference type="SUPFAM" id="SSF58104">
    <property type="entry name" value="Methyl-accepting chemotaxis protein (MCP) signaling domain"/>
    <property type="match status" value="1"/>
</dbReference>
<dbReference type="STRING" id="553469.SAMN04487947_3581"/>
<evidence type="ECO:0000256" key="4">
    <source>
        <dbReference type="SAM" id="MobiDB-lite"/>
    </source>
</evidence>
<dbReference type="EMBL" id="FOYT01000004">
    <property type="protein sequence ID" value="SFR69220.1"/>
    <property type="molecule type" value="Genomic_DNA"/>
</dbReference>
<feature type="domain" description="HAMP" evidence="7">
    <location>
        <begin position="423"/>
        <end position="469"/>
    </location>
</feature>
<feature type="compositionally biased region" description="Low complexity" evidence="4">
    <location>
        <begin position="788"/>
        <end position="804"/>
    </location>
</feature>
<dbReference type="OrthoDB" id="8523at2157"/>
<name>A0A1I6ISL0_9EURY</name>
<gene>
    <name evidence="8" type="ORF">SAMN04487947_3581</name>
</gene>
<dbReference type="InterPro" id="IPR004089">
    <property type="entry name" value="MCPsignal_dom"/>
</dbReference>
<evidence type="ECO:0000256" key="1">
    <source>
        <dbReference type="ARBA" id="ARBA00023224"/>
    </source>
</evidence>
<feature type="domain" description="HAMP" evidence="7">
    <location>
        <begin position="324"/>
        <end position="377"/>
    </location>
</feature>
<evidence type="ECO:0000313" key="9">
    <source>
        <dbReference type="Proteomes" id="UP000198531"/>
    </source>
</evidence>
<dbReference type="GO" id="GO:0006935">
    <property type="term" value="P:chemotaxis"/>
    <property type="evidence" value="ECO:0007669"/>
    <property type="project" value="InterPro"/>
</dbReference>
<dbReference type="CDD" id="cd06225">
    <property type="entry name" value="HAMP"/>
    <property type="match status" value="1"/>
</dbReference>
<evidence type="ECO:0000259" key="6">
    <source>
        <dbReference type="PROSITE" id="PS50111"/>
    </source>
</evidence>
<dbReference type="PANTHER" id="PTHR32089">
    <property type="entry name" value="METHYL-ACCEPTING CHEMOTAXIS PROTEIN MCPB"/>
    <property type="match status" value="1"/>
</dbReference>
<dbReference type="CDD" id="cd18773">
    <property type="entry name" value="PDC1_HK_sensor"/>
    <property type="match status" value="1"/>
</dbReference>
<dbReference type="PROSITE" id="PS50885">
    <property type="entry name" value="HAMP"/>
    <property type="match status" value="2"/>
</dbReference>
<dbReference type="AlphaFoldDB" id="A0A1I6ISL0"/>
<feature type="region of interest" description="Disordered" evidence="4">
    <location>
        <begin position="780"/>
        <end position="817"/>
    </location>
</feature>
<protein>
    <submittedName>
        <fullName evidence="8">Methyl-accepting chemotaxis protein</fullName>
    </submittedName>
</protein>
<keyword evidence="1 3" id="KW-0807">Transducer</keyword>
<proteinExistence type="inferred from homology"/>
<dbReference type="PRINTS" id="PR00260">
    <property type="entry name" value="CHEMTRNSDUCR"/>
</dbReference>
<dbReference type="CDD" id="cd11386">
    <property type="entry name" value="MCP_signal"/>
    <property type="match status" value="1"/>
</dbReference>
<evidence type="ECO:0000256" key="5">
    <source>
        <dbReference type="SAM" id="Phobius"/>
    </source>
</evidence>
<evidence type="ECO:0000256" key="2">
    <source>
        <dbReference type="ARBA" id="ARBA00029447"/>
    </source>
</evidence>